<dbReference type="OMA" id="VHIQHRE"/>
<evidence type="ECO:0000256" key="1">
    <source>
        <dbReference type="SAM" id="SignalP"/>
    </source>
</evidence>
<proteinExistence type="predicted"/>
<gene>
    <name evidence="2" type="ORF">ANANG_G00007050</name>
</gene>
<feature type="chain" id="PRO_5038671119" evidence="1">
    <location>
        <begin position="19"/>
        <end position="212"/>
    </location>
</feature>
<dbReference type="AlphaFoldDB" id="A0A9D3S694"/>
<dbReference type="EMBL" id="JAFIRN010000001">
    <property type="protein sequence ID" value="KAG5856348.1"/>
    <property type="molecule type" value="Genomic_DNA"/>
</dbReference>
<dbReference type="Proteomes" id="UP001044222">
    <property type="component" value="Unassembled WGS sequence"/>
</dbReference>
<sequence length="212" mass="24187">MSRPVFILLSVLLVQGRGCDYFMKNLLSIMENEHGKFRKVFPIDYKVTHHYNDSLLSGSDPCRMVSVAYMLSDSWAQLRINLWEENIHNSFIMQLVEKLDNIFSGKLQKLPDPSVFPPVSSTPEALLGFTSAFFSTWLKERCPSPVEPCVFPSPTSFHKEGKRSNHAPFNATLDEMEGGKRPQRSEVPPTSLATTTHPSYIFWCFPLLWTVL</sequence>
<reference evidence="2" key="1">
    <citation type="submission" date="2021-01" db="EMBL/GenBank/DDBJ databases">
        <title>A chromosome-scale assembly of European eel, Anguilla anguilla.</title>
        <authorList>
            <person name="Henkel C."/>
            <person name="Jong-Raadsen S.A."/>
            <person name="Dufour S."/>
            <person name="Weltzien F.-A."/>
            <person name="Palstra A.P."/>
            <person name="Pelster B."/>
            <person name="Spaink H.P."/>
            <person name="Van Den Thillart G.E."/>
            <person name="Jansen H."/>
            <person name="Zahm M."/>
            <person name="Klopp C."/>
            <person name="Cedric C."/>
            <person name="Louis A."/>
            <person name="Berthelot C."/>
            <person name="Parey E."/>
            <person name="Roest Crollius H."/>
            <person name="Montfort J."/>
            <person name="Robinson-Rechavi M."/>
            <person name="Bucao C."/>
            <person name="Bouchez O."/>
            <person name="Gislard M."/>
            <person name="Lluch J."/>
            <person name="Milhes M."/>
            <person name="Lampietro C."/>
            <person name="Lopez Roques C."/>
            <person name="Donnadieu C."/>
            <person name="Braasch I."/>
            <person name="Desvignes T."/>
            <person name="Postlethwait J."/>
            <person name="Bobe J."/>
            <person name="Guiguen Y."/>
            <person name="Dirks R."/>
        </authorList>
    </citation>
    <scope>NUCLEOTIDE SEQUENCE</scope>
    <source>
        <strain evidence="2">Tag_6206</strain>
        <tissue evidence="2">Liver</tissue>
    </source>
</reference>
<keyword evidence="1" id="KW-0732">Signal</keyword>
<dbReference type="OrthoDB" id="8783239at2759"/>
<name>A0A9D3S694_ANGAN</name>
<accession>A0A9D3S694</accession>
<evidence type="ECO:0000313" key="3">
    <source>
        <dbReference type="Proteomes" id="UP001044222"/>
    </source>
</evidence>
<protein>
    <submittedName>
        <fullName evidence="2">Uncharacterized protein</fullName>
    </submittedName>
</protein>
<comment type="caution">
    <text evidence="2">The sequence shown here is derived from an EMBL/GenBank/DDBJ whole genome shotgun (WGS) entry which is preliminary data.</text>
</comment>
<evidence type="ECO:0000313" key="2">
    <source>
        <dbReference type="EMBL" id="KAG5856348.1"/>
    </source>
</evidence>
<keyword evidence="3" id="KW-1185">Reference proteome</keyword>
<organism evidence="2 3">
    <name type="scientific">Anguilla anguilla</name>
    <name type="common">European freshwater eel</name>
    <name type="synonym">Muraena anguilla</name>
    <dbReference type="NCBI Taxonomy" id="7936"/>
    <lineage>
        <taxon>Eukaryota</taxon>
        <taxon>Metazoa</taxon>
        <taxon>Chordata</taxon>
        <taxon>Craniata</taxon>
        <taxon>Vertebrata</taxon>
        <taxon>Euteleostomi</taxon>
        <taxon>Actinopterygii</taxon>
        <taxon>Neopterygii</taxon>
        <taxon>Teleostei</taxon>
        <taxon>Anguilliformes</taxon>
        <taxon>Anguillidae</taxon>
        <taxon>Anguilla</taxon>
    </lineage>
</organism>
<feature type="signal peptide" evidence="1">
    <location>
        <begin position="1"/>
        <end position="18"/>
    </location>
</feature>